<keyword evidence="5" id="KW-0378">Hydrolase</keyword>
<dbReference type="STRING" id="572544.Ilyop_0322"/>
<dbReference type="GO" id="GO:0016787">
    <property type="term" value="F:hydrolase activity"/>
    <property type="evidence" value="ECO:0007669"/>
    <property type="project" value="UniProtKB-KW"/>
</dbReference>
<dbReference type="InterPro" id="IPR011324">
    <property type="entry name" value="Cytotoxic_necrot_fac-like_cat"/>
</dbReference>
<keyword evidence="4" id="KW-0479">Metal-binding</keyword>
<evidence type="ECO:0000256" key="7">
    <source>
        <dbReference type="ARBA" id="ARBA00047989"/>
    </source>
</evidence>
<gene>
    <name evidence="11" type="ordered locus">Ilyop_0322</name>
</gene>
<dbReference type="SUPFAM" id="SSF64438">
    <property type="entry name" value="CNF1/YfiH-like putative cysteine hydrolases"/>
    <property type="match status" value="1"/>
</dbReference>
<dbReference type="KEGG" id="ipo:Ilyop_0322"/>
<evidence type="ECO:0000256" key="5">
    <source>
        <dbReference type="ARBA" id="ARBA00022801"/>
    </source>
</evidence>
<comment type="catalytic activity">
    <reaction evidence="1">
        <text>inosine + phosphate = alpha-D-ribose 1-phosphate + hypoxanthine</text>
        <dbReference type="Rhea" id="RHEA:27646"/>
        <dbReference type="ChEBI" id="CHEBI:17368"/>
        <dbReference type="ChEBI" id="CHEBI:17596"/>
        <dbReference type="ChEBI" id="CHEBI:43474"/>
        <dbReference type="ChEBI" id="CHEBI:57720"/>
        <dbReference type="EC" id="2.4.2.1"/>
    </reaction>
    <physiologicalReaction direction="left-to-right" evidence="1">
        <dbReference type="Rhea" id="RHEA:27647"/>
    </physiologicalReaction>
</comment>
<dbReference type="NCBIfam" id="TIGR00726">
    <property type="entry name" value="peptidoglycan editing factor PgeF"/>
    <property type="match status" value="1"/>
</dbReference>
<protein>
    <recommendedName>
        <fullName evidence="10">Purine nucleoside phosphorylase</fullName>
    </recommendedName>
</protein>
<dbReference type="AlphaFoldDB" id="E3HAW0"/>
<comment type="similarity">
    <text evidence="2 10">Belongs to the purine nucleoside phosphorylase YfiH/LACC1 family.</text>
</comment>
<reference evidence="11 12" key="1">
    <citation type="journal article" date="2010" name="Stand. Genomic Sci.">
        <title>Complete genome sequence of Ilyobacter polytropus type strain (CuHbu1).</title>
        <authorList>
            <person name="Sikorski J."/>
            <person name="Chertkov O."/>
            <person name="Lapidus A."/>
            <person name="Nolan M."/>
            <person name="Lucas S."/>
            <person name="Del Rio T.G."/>
            <person name="Tice H."/>
            <person name="Cheng J.F."/>
            <person name="Tapia R."/>
            <person name="Han C."/>
            <person name="Goodwin L."/>
            <person name="Pitluck S."/>
            <person name="Liolios K."/>
            <person name="Ivanova N."/>
            <person name="Mavromatis K."/>
            <person name="Mikhailova N."/>
            <person name="Pati A."/>
            <person name="Chen A."/>
            <person name="Palaniappan K."/>
            <person name="Land M."/>
            <person name="Hauser L."/>
            <person name="Chang Y.J."/>
            <person name="Jeffries C.D."/>
            <person name="Brambilla E."/>
            <person name="Yasawong M."/>
            <person name="Rohde M."/>
            <person name="Pukall R."/>
            <person name="Spring S."/>
            <person name="Goker M."/>
            <person name="Woyke T."/>
            <person name="Bristow J."/>
            <person name="Eisen J.A."/>
            <person name="Markowitz V."/>
            <person name="Hugenholtz P."/>
            <person name="Kyrpides N.C."/>
            <person name="Klenk H.P."/>
        </authorList>
    </citation>
    <scope>NUCLEOTIDE SEQUENCE [LARGE SCALE GENOMIC DNA]</scope>
    <source>
        <strain evidence="12">ATCC 51220 / DSM 2926 / LMG 16218 / CuHBu1</strain>
    </source>
</reference>
<name>E3HAW0_ILYPC</name>
<evidence type="ECO:0000313" key="11">
    <source>
        <dbReference type="EMBL" id="ADO82111.1"/>
    </source>
</evidence>
<dbReference type="HOGENOM" id="CLU_065784_0_2_0"/>
<dbReference type="Gene3D" id="3.60.140.10">
    <property type="entry name" value="CNF1/YfiH-like putative cysteine hydrolases"/>
    <property type="match status" value="1"/>
</dbReference>
<dbReference type="GO" id="GO:0017061">
    <property type="term" value="F:S-methyl-5-thioadenosine phosphorylase activity"/>
    <property type="evidence" value="ECO:0007669"/>
    <property type="project" value="UniProtKB-EC"/>
</dbReference>
<dbReference type="Proteomes" id="UP000006875">
    <property type="component" value="Chromosome"/>
</dbReference>
<dbReference type="GO" id="GO:0005507">
    <property type="term" value="F:copper ion binding"/>
    <property type="evidence" value="ECO:0007669"/>
    <property type="project" value="TreeGrafter"/>
</dbReference>
<dbReference type="RefSeq" id="WP_013386781.1">
    <property type="nucleotide sequence ID" value="NC_014632.1"/>
</dbReference>
<evidence type="ECO:0000256" key="1">
    <source>
        <dbReference type="ARBA" id="ARBA00000553"/>
    </source>
</evidence>
<dbReference type="Pfam" id="PF02578">
    <property type="entry name" value="Cu-oxidase_4"/>
    <property type="match status" value="1"/>
</dbReference>
<dbReference type="EMBL" id="CP002281">
    <property type="protein sequence ID" value="ADO82111.1"/>
    <property type="molecule type" value="Genomic_DNA"/>
</dbReference>
<dbReference type="InterPro" id="IPR003730">
    <property type="entry name" value="Cu_polyphenol_OxRdtase"/>
</dbReference>
<evidence type="ECO:0000256" key="3">
    <source>
        <dbReference type="ARBA" id="ARBA00022679"/>
    </source>
</evidence>
<evidence type="ECO:0000256" key="8">
    <source>
        <dbReference type="ARBA" id="ARBA00048968"/>
    </source>
</evidence>
<keyword evidence="3" id="KW-0808">Transferase</keyword>
<evidence type="ECO:0000256" key="9">
    <source>
        <dbReference type="ARBA" id="ARBA00049893"/>
    </source>
</evidence>
<organism evidence="11 12">
    <name type="scientific">Ilyobacter polytropus (strain ATCC 51220 / DSM 2926 / LMG 16218 / CuHBu1)</name>
    <dbReference type="NCBI Taxonomy" id="572544"/>
    <lineage>
        <taxon>Bacteria</taxon>
        <taxon>Fusobacteriati</taxon>
        <taxon>Fusobacteriota</taxon>
        <taxon>Fusobacteriia</taxon>
        <taxon>Fusobacteriales</taxon>
        <taxon>Fusobacteriaceae</taxon>
        <taxon>Ilyobacter</taxon>
    </lineage>
</organism>
<dbReference type="CDD" id="cd16833">
    <property type="entry name" value="YfiH"/>
    <property type="match status" value="1"/>
</dbReference>
<dbReference type="eggNOG" id="COG1496">
    <property type="taxonomic scope" value="Bacteria"/>
</dbReference>
<accession>E3HAW0</accession>
<dbReference type="InterPro" id="IPR038371">
    <property type="entry name" value="Cu_polyphenol_OxRdtase_sf"/>
</dbReference>
<keyword evidence="12" id="KW-1185">Reference proteome</keyword>
<evidence type="ECO:0000256" key="6">
    <source>
        <dbReference type="ARBA" id="ARBA00022833"/>
    </source>
</evidence>
<comment type="catalytic activity">
    <reaction evidence="8">
        <text>adenosine + phosphate = alpha-D-ribose 1-phosphate + adenine</text>
        <dbReference type="Rhea" id="RHEA:27642"/>
        <dbReference type="ChEBI" id="CHEBI:16335"/>
        <dbReference type="ChEBI" id="CHEBI:16708"/>
        <dbReference type="ChEBI" id="CHEBI:43474"/>
        <dbReference type="ChEBI" id="CHEBI:57720"/>
        <dbReference type="EC" id="2.4.2.1"/>
    </reaction>
    <physiologicalReaction direction="left-to-right" evidence="8">
        <dbReference type="Rhea" id="RHEA:27643"/>
    </physiologicalReaction>
</comment>
<keyword evidence="6" id="KW-0862">Zinc</keyword>
<sequence>MYVKHNEYFEIEEFENKGIKAIFTGKKSGDVKENFFLSPEKEKNIEEFMKKFSIEGKKLVAAKQTHSKNIADIKDESPLYFDNVDGFITARRDVVLFTVHADCLPIYFYDMEKKVIGLCHSGWKGSYLQIGEEVIKKMKASYGSLEKDILVGIGIGAGKCCYQVGDEFYRDFKEKFPLDVIEASFEKKADSWYFDNGEFNFQMFIKRGILEKNIVKSRQCTVCNRELFSYRREGKDAGRNGAFIYFKD</sequence>
<evidence type="ECO:0000256" key="10">
    <source>
        <dbReference type="RuleBase" id="RU361274"/>
    </source>
</evidence>
<evidence type="ECO:0000313" key="12">
    <source>
        <dbReference type="Proteomes" id="UP000006875"/>
    </source>
</evidence>
<dbReference type="OrthoDB" id="4279at2"/>
<comment type="catalytic activity">
    <reaction evidence="7">
        <text>adenosine + H2O + H(+) = inosine + NH4(+)</text>
        <dbReference type="Rhea" id="RHEA:24408"/>
        <dbReference type="ChEBI" id="CHEBI:15377"/>
        <dbReference type="ChEBI" id="CHEBI:15378"/>
        <dbReference type="ChEBI" id="CHEBI:16335"/>
        <dbReference type="ChEBI" id="CHEBI:17596"/>
        <dbReference type="ChEBI" id="CHEBI:28938"/>
        <dbReference type="EC" id="3.5.4.4"/>
    </reaction>
    <physiologicalReaction direction="left-to-right" evidence="7">
        <dbReference type="Rhea" id="RHEA:24409"/>
    </physiologicalReaction>
</comment>
<evidence type="ECO:0000256" key="2">
    <source>
        <dbReference type="ARBA" id="ARBA00007353"/>
    </source>
</evidence>
<dbReference type="PANTHER" id="PTHR30616">
    <property type="entry name" value="UNCHARACTERIZED PROTEIN YFIH"/>
    <property type="match status" value="1"/>
</dbReference>
<evidence type="ECO:0000256" key="4">
    <source>
        <dbReference type="ARBA" id="ARBA00022723"/>
    </source>
</evidence>
<dbReference type="PANTHER" id="PTHR30616:SF2">
    <property type="entry name" value="PURINE NUCLEOSIDE PHOSPHORYLASE LACC1"/>
    <property type="match status" value="1"/>
</dbReference>
<comment type="catalytic activity">
    <reaction evidence="9">
        <text>S-methyl-5'-thioadenosine + phosphate = 5-(methylsulfanyl)-alpha-D-ribose 1-phosphate + adenine</text>
        <dbReference type="Rhea" id="RHEA:11852"/>
        <dbReference type="ChEBI" id="CHEBI:16708"/>
        <dbReference type="ChEBI" id="CHEBI:17509"/>
        <dbReference type="ChEBI" id="CHEBI:43474"/>
        <dbReference type="ChEBI" id="CHEBI:58533"/>
        <dbReference type="EC" id="2.4.2.28"/>
    </reaction>
    <physiologicalReaction direction="left-to-right" evidence="9">
        <dbReference type="Rhea" id="RHEA:11853"/>
    </physiologicalReaction>
</comment>
<proteinExistence type="inferred from homology"/>